<dbReference type="Proteomes" id="UP000308921">
    <property type="component" value="Segment"/>
</dbReference>
<proteinExistence type="predicted"/>
<evidence type="ECO:0000313" key="2">
    <source>
        <dbReference type="EMBL" id="QCW23845.1"/>
    </source>
</evidence>
<name>A0A4Y5P1M8_9CAUD</name>
<evidence type="ECO:0000256" key="1">
    <source>
        <dbReference type="SAM" id="MobiDB-lite"/>
    </source>
</evidence>
<evidence type="ECO:0000313" key="3">
    <source>
        <dbReference type="Proteomes" id="UP000308921"/>
    </source>
</evidence>
<keyword evidence="3" id="KW-1185">Reference proteome</keyword>
<sequence>MRVRSSLLPPNNPEQLMVEHDSDYQISFPGLGKRNV</sequence>
<reference evidence="2 3" key="1">
    <citation type="submission" date="2019-04" db="EMBL/GenBank/DDBJ databases">
        <title>Complete genome sequence of Pantoea bacteriophage vB_PagS_AAS21.</title>
        <authorList>
            <person name="Truncaite L."/>
            <person name="Simoliuniene M."/>
            <person name="Zajanckauskaite A."/>
            <person name="Meskys R."/>
            <person name="Simoliunas E."/>
        </authorList>
    </citation>
    <scope>NUCLEOTIDE SEQUENCE [LARGE SCALE GENOMIC DNA]</scope>
</reference>
<feature type="region of interest" description="Disordered" evidence="1">
    <location>
        <begin position="1"/>
        <end position="21"/>
    </location>
</feature>
<protein>
    <submittedName>
        <fullName evidence="2">Uncharacterized protein</fullName>
    </submittedName>
</protein>
<organism evidence="2 3">
    <name type="scientific">Pantoea phage vB_PagS_AAS21</name>
    <dbReference type="NCBI Taxonomy" id="2575261"/>
    <lineage>
        <taxon>Viruses</taxon>
        <taxon>Duplodnaviria</taxon>
        <taxon>Heunggongvirae</taxon>
        <taxon>Uroviricota</taxon>
        <taxon>Caudoviricetes</taxon>
        <taxon>Demerecviridae</taxon>
        <taxon>Keyvirus</taxon>
        <taxon>Keyvirus AAS21</taxon>
    </lineage>
</organism>
<dbReference type="EMBL" id="MK770119">
    <property type="protein sequence ID" value="QCW23845.1"/>
    <property type="molecule type" value="Genomic_DNA"/>
</dbReference>
<accession>A0A4Y5P1M8</accession>
<gene>
    <name evidence="2" type="ORF">AAS21_gp107</name>
</gene>